<dbReference type="Pfam" id="PF13593">
    <property type="entry name" value="SBF_like"/>
    <property type="match status" value="1"/>
</dbReference>
<keyword evidence="2" id="KW-0472">Membrane</keyword>
<evidence type="ECO:0000256" key="1">
    <source>
        <dbReference type="ARBA" id="ARBA00004141"/>
    </source>
</evidence>
<accession>A0A2C9V5Q6</accession>
<gene>
    <name evidence="3" type="ORF">MANES_10G058700</name>
</gene>
<feature type="transmembrane region" description="Helical" evidence="2">
    <location>
        <begin position="47"/>
        <end position="69"/>
    </location>
</feature>
<dbReference type="PANTHER" id="PTHR18640">
    <property type="entry name" value="SOLUTE CARRIER FAMILY 10 MEMBER 7"/>
    <property type="match status" value="1"/>
</dbReference>
<dbReference type="InterPro" id="IPR038770">
    <property type="entry name" value="Na+/solute_symporter_sf"/>
</dbReference>
<name>A0A2C9V5Q6_MANES</name>
<dbReference type="AlphaFoldDB" id="A0A2C9V5Q6"/>
<protein>
    <recommendedName>
        <fullName evidence="4">Sodium/metabolite cotransporter BASS4, chloroplastic</fullName>
    </recommendedName>
</protein>
<organism evidence="3">
    <name type="scientific">Manihot esculenta</name>
    <name type="common">Cassava</name>
    <name type="synonym">Jatropha manihot</name>
    <dbReference type="NCBI Taxonomy" id="3983"/>
    <lineage>
        <taxon>Eukaryota</taxon>
        <taxon>Viridiplantae</taxon>
        <taxon>Streptophyta</taxon>
        <taxon>Embryophyta</taxon>
        <taxon>Tracheophyta</taxon>
        <taxon>Spermatophyta</taxon>
        <taxon>Magnoliopsida</taxon>
        <taxon>eudicotyledons</taxon>
        <taxon>Gunneridae</taxon>
        <taxon>Pentapetalae</taxon>
        <taxon>rosids</taxon>
        <taxon>fabids</taxon>
        <taxon>Malpighiales</taxon>
        <taxon>Euphorbiaceae</taxon>
        <taxon>Crotonoideae</taxon>
        <taxon>Manihoteae</taxon>
        <taxon>Manihot</taxon>
    </lineage>
</organism>
<dbReference type="PANTHER" id="PTHR18640:SF10">
    <property type="entry name" value="SODIUM_METABOLITE COTRANSPORTER BASS4, CHLOROPLASTIC-RELATED"/>
    <property type="match status" value="1"/>
</dbReference>
<reference evidence="3" key="1">
    <citation type="submission" date="2016-02" db="EMBL/GenBank/DDBJ databases">
        <title>WGS assembly of Manihot esculenta.</title>
        <authorList>
            <person name="Bredeson J.V."/>
            <person name="Prochnik S.E."/>
            <person name="Lyons J.B."/>
            <person name="Schmutz J."/>
            <person name="Grimwood J."/>
            <person name="Vrebalov J."/>
            <person name="Bart R.S."/>
            <person name="Amuge T."/>
            <person name="Ferguson M.E."/>
            <person name="Green R."/>
            <person name="Putnam N."/>
            <person name="Stites J."/>
            <person name="Rounsley S."/>
            <person name="Rokhsar D.S."/>
        </authorList>
    </citation>
    <scope>NUCLEOTIDE SEQUENCE [LARGE SCALE GENOMIC DNA]</scope>
    <source>
        <tissue evidence="3">Leaf</tissue>
    </source>
</reference>
<evidence type="ECO:0000313" key="3">
    <source>
        <dbReference type="EMBL" id="OAY38985.1"/>
    </source>
</evidence>
<dbReference type="EMBL" id="CM004396">
    <property type="protein sequence ID" value="OAY38985.1"/>
    <property type="molecule type" value="Genomic_DNA"/>
</dbReference>
<proteinExistence type="predicted"/>
<dbReference type="GO" id="GO:0016020">
    <property type="term" value="C:membrane"/>
    <property type="evidence" value="ECO:0007669"/>
    <property type="project" value="UniProtKB-SubCell"/>
</dbReference>
<comment type="subcellular location">
    <subcellularLocation>
        <location evidence="1">Membrane</location>
        <topology evidence="1">Multi-pass membrane protein</topology>
    </subcellularLocation>
</comment>
<keyword evidence="2" id="KW-0812">Transmembrane</keyword>
<dbReference type="Gene3D" id="1.20.1530.20">
    <property type="match status" value="1"/>
</dbReference>
<keyword evidence="2" id="KW-1133">Transmembrane helix</keyword>
<sequence length="157" mass="16580">MSAICLSLVPTSHGGCFKLPKACLFDQAPWIQVSRSSSLLLLVKPEVFLVAVGMGVFLHIILFAFNAVAIQGLSTVSGGNQSVFAKKENANAFVLVSSQKTLPVMVAVAEQLGGAFGETGLLVLPCVAAHLNQIIVDSFLVNFWLRGDLASKHAKVA</sequence>
<evidence type="ECO:0000256" key="2">
    <source>
        <dbReference type="SAM" id="Phobius"/>
    </source>
</evidence>
<evidence type="ECO:0008006" key="4">
    <source>
        <dbReference type="Google" id="ProtNLM"/>
    </source>
</evidence>
<dbReference type="STRING" id="3983.A0A2C9V5Q6"/>
<dbReference type="InterPro" id="IPR016833">
    <property type="entry name" value="Put_Na-Bile_cotransptr"/>
</dbReference>